<dbReference type="FunFam" id="1.10.1520.10:FF:000070">
    <property type="entry name" value="Uncharacterized protein"/>
    <property type="match status" value="1"/>
</dbReference>
<feature type="compositionally biased region" description="Low complexity" evidence="7">
    <location>
        <begin position="412"/>
        <end position="429"/>
    </location>
</feature>
<organism evidence="10 11">
    <name type="scientific">Phytophthora fragariaefolia</name>
    <dbReference type="NCBI Taxonomy" id="1490495"/>
    <lineage>
        <taxon>Eukaryota</taxon>
        <taxon>Sar</taxon>
        <taxon>Stramenopiles</taxon>
        <taxon>Oomycota</taxon>
        <taxon>Peronosporomycetes</taxon>
        <taxon>Peronosporales</taxon>
        <taxon>Peronosporaceae</taxon>
        <taxon>Phytophthora</taxon>
    </lineage>
</organism>
<dbReference type="CDD" id="cd00593">
    <property type="entry name" value="RIBOc"/>
    <property type="match status" value="2"/>
</dbReference>
<dbReference type="Gene3D" id="3.30.160.380">
    <property type="entry name" value="Dicer dimerisation domain"/>
    <property type="match status" value="1"/>
</dbReference>
<dbReference type="Gene3D" id="3.40.50.300">
    <property type="entry name" value="P-loop containing nucleotide triphosphate hydrolases"/>
    <property type="match status" value="1"/>
</dbReference>
<reference evidence="10" key="1">
    <citation type="submission" date="2023-04" db="EMBL/GenBank/DDBJ databases">
        <title>Phytophthora fragariaefolia NBRC 109709.</title>
        <authorList>
            <person name="Ichikawa N."/>
            <person name="Sato H."/>
            <person name="Tonouchi N."/>
        </authorList>
    </citation>
    <scope>NUCLEOTIDE SEQUENCE</scope>
    <source>
        <strain evidence="10">NBRC 109709</strain>
    </source>
</reference>
<dbReference type="GO" id="GO:0005524">
    <property type="term" value="F:ATP binding"/>
    <property type="evidence" value="ECO:0007669"/>
    <property type="project" value="UniProtKB-KW"/>
</dbReference>
<dbReference type="InterPro" id="IPR005034">
    <property type="entry name" value="Dicer_dimerisation"/>
</dbReference>
<dbReference type="PROSITE" id="PS51327">
    <property type="entry name" value="DICER_DSRBF"/>
    <property type="match status" value="1"/>
</dbReference>
<dbReference type="SUPFAM" id="SSF69065">
    <property type="entry name" value="RNase III domain-like"/>
    <property type="match status" value="2"/>
</dbReference>
<evidence type="ECO:0000256" key="5">
    <source>
        <dbReference type="ARBA" id="ARBA00022840"/>
    </source>
</evidence>
<dbReference type="SMART" id="SM00535">
    <property type="entry name" value="RIBOc"/>
    <property type="match status" value="2"/>
</dbReference>
<evidence type="ECO:0000256" key="2">
    <source>
        <dbReference type="ARBA" id="ARBA00022741"/>
    </source>
</evidence>
<proteinExistence type="predicted"/>
<dbReference type="OrthoDB" id="416741at2759"/>
<keyword evidence="3" id="KW-0378">Hydrolase</keyword>
<keyword evidence="1" id="KW-0677">Repeat</keyword>
<evidence type="ECO:0000256" key="3">
    <source>
        <dbReference type="ARBA" id="ARBA00022801"/>
    </source>
</evidence>
<dbReference type="PANTHER" id="PTHR14950:SF37">
    <property type="entry name" value="ENDORIBONUCLEASE DICER"/>
    <property type="match status" value="1"/>
</dbReference>
<evidence type="ECO:0000256" key="7">
    <source>
        <dbReference type="SAM" id="MobiDB-lite"/>
    </source>
</evidence>
<comment type="caution">
    <text evidence="10">The sequence shown here is derived from an EMBL/GenBank/DDBJ whole genome shotgun (WGS) entry which is preliminary data.</text>
</comment>
<dbReference type="InterPro" id="IPR000999">
    <property type="entry name" value="RNase_III_dom"/>
</dbReference>
<dbReference type="Pfam" id="PF03368">
    <property type="entry name" value="Dicer_dimer"/>
    <property type="match status" value="1"/>
</dbReference>
<evidence type="ECO:0000313" key="11">
    <source>
        <dbReference type="Proteomes" id="UP001165121"/>
    </source>
</evidence>
<keyword evidence="11" id="KW-1185">Reference proteome</keyword>
<dbReference type="Proteomes" id="UP001165121">
    <property type="component" value="Unassembled WGS sequence"/>
</dbReference>
<feature type="domain" description="RNase III" evidence="8">
    <location>
        <begin position="1037"/>
        <end position="1144"/>
    </location>
</feature>
<dbReference type="EMBL" id="BSXT01000351">
    <property type="protein sequence ID" value="GMF25267.1"/>
    <property type="molecule type" value="Genomic_DNA"/>
</dbReference>
<protein>
    <submittedName>
        <fullName evidence="10">Unnamed protein product</fullName>
    </submittedName>
</protein>
<evidence type="ECO:0000256" key="4">
    <source>
        <dbReference type="ARBA" id="ARBA00022806"/>
    </source>
</evidence>
<feature type="domain" description="RNase III" evidence="8">
    <location>
        <begin position="1211"/>
        <end position="1417"/>
    </location>
</feature>
<dbReference type="InterPro" id="IPR038248">
    <property type="entry name" value="Dicer_dimer_sf"/>
</dbReference>
<feature type="compositionally biased region" description="Acidic residues" evidence="7">
    <location>
        <begin position="127"/>
        <end position="150"/>
    </location>
</feature>
<dbReference type="PROSITE" id="PS00517">
    <property type="entry name" value="RNASE_3_1"/>
    <property type="match status" value="1"/>
</dbReference>
<evidence type="ECO:0000256" key="1">
    <source>
        <dbReference type="ARBA" id="ARBA00022737"/>
    </source>
</evidence>
<accession>A0A9W6U3I5</accession>
<evidence type="ECO:0000259" key="8">
    <source>
        <dbReference type="PROSITE" id="PS50142"/>
    </source>
</evidence>
<keyword evidence="6" id="KW-0694">RNA-binding</keyword>
<feature type="region of interest" description="Disordered" evidence="7">
    <location>
        <begin position="634"/>
        <end position="674"/>
    </location>
</feature>
<dbReference type="PROSITE" id="PS50142">
    <property type="entry name" value="RNASE_3_2"/>
    <property type="match status" value="2"/>
</dbReference>
<dbReference type="GO" id="GO:0004525">
    <property type="term" value="F:ribonuclease III activity"/>
    <property type="evidence" value="ECO:0007669"/>
    <property type="project" value="InterPro"/>
</dbReference>
<sequence>MLPVLATTSLQPSFPPVHCEVFKGRAAGQQVAVRDWLLGANSKKVDLVHVFRLQLELGNSAAVHDEKKKQDKVNRFIQDAEVVSEHLGEWCLWKFVELELQANLRACIVDDPENVNNRRRRRQQGEGEVDEPMDGEEIESDAAEDGEVEGNDQVQMADVSAADTNGNDNSKAAKTNRLIARFIGPDVEMDEGTKVKVRPILKVLAWLSSQSTLCGTQKASPRLLKTADILQNRFANAPGQKDIRAWVFLQRRCHCRVVAEYFTTVLADMRLPPSCCMLGSSNARISGALHFSTFLKVMKMFTEYETKVVVTTSVAQNSQKMRMTPPPCDLVLVMNELLEADKLYEFGKRADATKGFIKYITEDTVLARKKFEGLFRNMQEYIRLELENNQAHPATSQPALTASNANGVLQMPLPTTSSTEAPSASASSTLASLQAESRNAIIPKRVQPVVNPYELIHRDTGAILNVTNSVQCLSKFCDSLPGLDTYDRRPQYIVKRISIVKHMAPSLKRSKKKLLKYNAKLTDNIDVLKAEAEQRANGAAGENGDSVVDGDDPCSTANAVVQDARFHYSATLKLPGALNIKKQLHSQQVETQDEAKGIVAFKACQELIKKGLLDRHFRSKLLDDQVATIHTDANDTGTTAVNEDTSKSDDTIVTGENDEAPESHAQLGDLSTQSSYDLPPVSAVELSLRPIRTLTREADKSSEEGEGWSTTMCFYGLSGARYAILATNELYTGNTNTGWRYDFASSGVMTPEIQSITLAKRPLKMTLTKQELHDVLHFHLVVMRLACMGVQDAVRDVDISSDNIWNEFSEQNDKGYLVVPSILDETKQPPTLSLDWDYVHNIIGKPLLEPLWPLPSTCSAENAADTTDEWICVPTYRLNVSYVVQAVTDKTVDDIRKVYLADDQAWTTHLKKGKSTPGNPILGRWHTRQQLEEADAEQPLIHGIQVPPIVPIIRRVMQRNHDEGSIAQYKAKFNERLLVPQYTSRLRLTKSRFLDAMGIVPLLYEFERKCQISHLMGKIGLELDMTLLDDATTKPAYERLEILGDTFLKLETSWYMYEQRKDIYQEGQLTQLRRDIIRNDRLNQFALAARLHHYILYPAEVEQHPFQCWKPSCMGKTPDPVVAPSKWIADVLEAITGAYLVGQGEKGARYFLKWIGVSVLEHPTVTFARPFYPDCFPNELYDAAMTSRGGVQIPLSLNFKVPQFEDLPRRLMLLQQRLKYTFRNKRLLLEAVTHPSVGQLVLHIDQMDTNGNGAASEGGDIEVMSRTQKKKKTVWKGDYERLEYLGDALIEYLTLSNAFLKYDKWLPGSLSQWKSATVSNDALGKTALACFGVDECIFAGTIRIDRETMERVANIERKYARNDAKTGLSPVFEAVGVSKRQKARAKGTATGGSNHTLPKMFADVFEALVAAVFLDSGKDLQLVRDVFMGPLLEIVGQDAYAYVCHESGLSMDNGGDELMEDLAFSSDEED</sequence>
<feature type="region of interest" description="Disordered" evidence="7">
    <location>
        <begin position="118"/>
        <end position="151"/>
    </location>
</feature>
<dbReference type="PANTHER" id="PTHR14950">
    <property type="entry name" value="DICER-RELATED"/>
    <property type="match status" value="1"/>
</dbReference>
<keyword evidence="5" id="KW-0067">ATP-binding</keyword>
<feature type="domain" description="Dicer dsRNA-binding fold" evidence="9">
    <location>
        <begin position="469"/>
        <end position="627"/>
    </location>
</feature>
<feature type="region of interest" description="Disordered" evidence="7">
    <location>
        <begin position="409"/>
        <end position="429"/>
    </location>
</feature>
<dbReference type="Pfam" id="PF00636">
    <property type="entry name" value="Ribonuclease_3"/>
    <property type="match status" value="2"/>
</dbReference>
<dbReference type="GO" id="GO:0006396">
    <property type="term" value="P:RNA processing"/>
    <property type="evidence" value="ECO:0007669"/>
    <property type="project" value="InterPro"/>
</dbReference>
<evidence type="ECO:0000256" key="6">
    <source>
        <dbReference type="PROSITE-ProRule" id="PRU00657"/>
    </source>
</evidence>
<dbReference type="Gene3D" id="1.10.1520.10">
    <property type="entry name" value="Ribonuclease III domain"/>
    <property type="match status" value="2"/>
</dbReference>
<gene>
    <name evidence="10" type="ORF">Pfra01_000448700</name>
</gene>
<keyword evidence="4" id="KW-0347">Helicase</keyword>
<feature type="compositionally biased region" description="Polar residues" evidence="7">
    <location>
        <begin position="634"/>
        <end position="643"/>
    </location>
</feature>
<evidence type="ECO:0000259" key="9">
    <source>
        <dbReference type="PROSITE" id="PS51327"/>
    </source>
</evidence>
<evidence type="ECO:0000313" key="10">
    <source>
        <dbReference type="EMBL" id="GMF25267.1"/>
    </source>
</evidence>
<dbReference type="GO" id="GO:0004386">
    <property type="term" value="F:helicase activity"/>
    <property type="evidence" value="ECO:0007669"/>
    <property type="project" value="UniProtKB-KW"/>
</dbReference>
<keyword evidence="2" id="KW-0547">Nucleotide-binding</keyword>
<dbReference type="GO" id="GO:0003723">
    <property type="term" value="F:RNA binding"/>
    <property type="evidence" value="ECO:0007669"/>
    <property type="project" value="UniProtKB-UniRule"/>
</dbReference>
<name>A0A9W6U3I5_9STRA</name>
<dbReference type="InterPro" id="IPR036389">
    <property type="entry name" value="RNase_III_sf"/>
</dbReference>
<dbReference type="InterPro" id="IPR027417">
    <property type="entry name" value="P-loop_NTPase"/>
</dbReference>